<feature type="domain" description="Prepilin peptidase A24 N-terminal" evidence="12">
    <location>
        <begin position="13"/>
        <end position="94"/>
    </location>
</feature>
<comment type="subcellular location">
    <subcellularLocation>
        <location evidence="1">Cell inner membrane</location>
        <topology evidence="1">Multi-pass membrane protein</topology>
    </subcellularLocation>
    <subcellularLocation>
        <location evidence="9">Cell membrane</location>
        <topology evidence="9">Multi-pass membrane protein</topology>
    </subcellularLocation>
</comment>
<proteinExistence type="inferred from homology"/>
<keyword evidence="14" id="KW-1185">Reference proteome</keyword>
<dbReference type="InterPro" id="IPR050882">
    <property type="entry name" value="Prepilin_peptidase/N-MTase"/>
</dbReference>
<feature type="transmembrane region" description="Helical" evidence="10">
    <location>
        <begin position="222"/>
        <end position="239"/>
    </location>
</feature>
<dbReference type="InterPro" id="IPR010627">
    <property type="entry name" value="Prepilin_pept_A24_N"/>
</dbReference>
<evidence type="ECO:0000256" key="2">
    <source>
        <dbReference type="ARBA" id="ARBA00005801"/>
    </source>
</evidence>
<evidence type="ECO:0000256" key="7">
    <source>
        <dbReference type="ARBA" id="ARBA00023136"/>
    </source>
</evidence>
<comment type="catalytic activity">
    <reaction evidence="9">
        <text>Typically cleaves a -Gly-|-Phe- bond to release an N-terminal, basic peptide of 5-8 residues from type IV prepilin, and then N-methylates the new N-terminal amino group, the methyl donor being S-adenosyl-L-methionine.</text>
        <dbReference type="EC" id="3.4.23.43"/>
    </reaction>
</comment>
<dbReference type="InterPro" id="IPR000045">
    <property type="entry name" value="Prepilin_IV_endopep_pep"/>
</dbReference>
<dbReference type="Pfam" id="PF01478">
    <property type="entry name" value="Peptidase_A24"/>
    <property type="match status" value="1"/>
</dbReference>
<evidence type="ECO:0000259" key="11">
    <source>
        <dbReference type="Pfam" id="PF01478"/>
    </source>
</evidence>
<feature type="transmembrane region" description="Helical" evidence="10">
    <location>
        <begin position="185"/>
        <end position="210"/>
    </location>
</feature>
<evidence type="ECO:0000313" key="13">
    <source>
        <dbReference type="EMBL" id="NIJ06653.1"/>
    </source>
</evidence>
<dbReference type="PRINTS" id="PR00864">
    <property type="entry name" value="PREPILNPTASE"/>
</dbReference>
<dbReference type="Gene3D" id="1.20.120.1220">
    <property type="match status" value="1"/>
</dbReference>
<dbReference type="EMBL" id="JAAOZC010000001">
    <property type="protein sequence ID" value="NIJ06653.1"/>
    <property type="molecule type" value="Genomic_DNA"/>
</dbReference>
<dbReference type="Pfam" id="PF06750">
    <property type="entry name" value="A24_N_bact"/>
    <property type="match status" value="1"/>
</dbReference>
<evidence type="ECO:0000256" key="6">
    <source>
        <dbReference type="ARBA" id="ARBA00022989"/>
    </source>
</evidence>
<feature type="transmembrane region" description="Helical" evidence="10">
    <location>
        <begin position="122"/>
        <end position="141"/>
    </location>
</feature>
<evidence type="ECO:0000256" key="5">
    <source>
        <dbReference type="ARBA" id="ARBA00022692"/>
    </source>
</evidence>
<keyword evidence="6 10" id="KW-1133">Transmembrane helix</keyword>
<gene>
    <name evidence="13" type="ORF">FHS31_000235</name>
</gene>
<keyword evidence="9" id="KW-0511">Multifunctional enzyme</keyword>
<evidence type="ECO:0000256" key="10">
    <source>
        <dbReference type="SAM" id="Phobius"/>
    </source>
</evidence>
<accession>A0ABX0TMA7</accession>
<sequence>MNDVALQAVLAGIVGAVVGSFLATLAIRWPAGRSIARGRSACDGCGLVLAPGRLVPLVSYAGTRGRCSACGAAIDWRHPAMEVACAAIGGIALWIAPGPAGWLGALFGWALGVLALLDADHFWLPDVLTLPLLAGGLVVGVPPFGARLIGAAAGWAVLALLAYLYRRARGRIGLGQGDAKLLGAIGAWLGWAVLPWVVLGACAIGIAWALVRGMRRDDRLPFGALLAGAAWAGWVLLQLY</sequence>
<evidence type="ECO:0000256" key="9">
    <source>
        <dbReference type="RuleBase" id="RU003794"/>
    </source>
</evidence>
<protein>
    <recommendedName>
        <fullName evidence="9">Prepilin leader peptidase/N-methyltransferase</fullName>
        <ecNumber evidence="9">2.1.1.-</ecNumber>
        <ecNumber evidence="9">3.4.23.43</ecNumber>
    </recommendedName>
</protein>
<dbReference type="PANTHER" id="PTHR30487">
    <property type="entry name" value="TYPE 4 PREPILIN-LIKE PROTEINS LEADER PEPTIDE-PROCESSING ENZYME"/>
    <property type="match status" value="1"/>
</dbReference>
<dbReference type="GO" id="GO:0032259">
    <property type="term" value="P:methylation"/>
    <property type="evidence" value="ECO:0007669"/>
    <property type="project" value="UniProtKB-KW"/>
</dbReference>
<dbReference type="EC" id="3.4.23.43" evidence="9"/>
<reference evidence="13 14" key="1">
    <citation type="submission" date="2020-03" db="EMBL/GenBank/DDBJ databases">
        <title>Genomic Encyclopedia of Type Strains, Phase III (KMG-III): the genomes of soil and plant-associated and newly described type strains.</title>
        <authorList>
            <person name="Whitman W."/>
        </authorList>
    </citation>
    <scope>NUCLEOTIDE SEQUENCE [LARGE SCALE GENOMIC DNA]</scope>
    <source>
        <strain evidence="13 14">CECT 8804</strain>
    </source>
</reference>
<name>A0ABX0TMA7_9SPHN</name>
<feature type="domain" description="Prepilin type IV endopeptidase peptidase" evidence="11">
    <location>
        <begin position="106"/>
        <end position="210"/>
    </location>
</feature>
<dbReference type="InterPro" id="IPR014032">
    <property type="entry name" value="Peptidase_A24A_bac"/>
</dbReference>
<dbReference type="Proteomes" id="UP000727456">
    <property type="component" value="Unassembled WGS sequence"/>
</dbReference>
<keyword evidence="9 13" id="KW-0378">Hydrolase</keyword>
<dbReference type="PANTHER" id="PTHR30487:SF0">
    <property type="entry name" value="PREPILIN LEADER PEPTIDASE_N-METHYLTRANSFERASE-RELATED"/>
    <property type="match status" value="1"/>
</dbReference>
<keyword evidence="4" id="KW-0997">Cell inner membrane</keyword>
<dbReference type="EC" id="2.1.1.-" evidence="9"/>
<keyword evidence="9" id="KW-0645">Protease</keyword>
<feature type="transmembrane region" description="Helical" evidence="10">
    <location>
        <begin position="148"/>
        <end position="165"/>
    </location>
</feature>
<dbReference type="GO" id="GO:0004190">
    <property type="term" value="F:aspartic-type endopeptidase activity"/>
    <property type="evidence" value="ECO:0007669"/>
    <property type="project" value="UniProtKB-EC"/>
</dbReference>
<feature type="transmembrane region" description="Helical" evidence="10">
    <location>
        <begin position="6"/>
        <end position="27"/>
    </location>
</feature>
<comment type="caution">
    <text evidence="13">The sequence shown here is derived from an EMBL/GenBank/DDBJ whole genome shotgun (WGS) entry which is preliminary data.</text>
</comment>
<keyword evidence="5 9" id="KW-0812">Transmembrane</keyword>
<keyword evidence="7 10" id="KW-0472">Membrane</keyword>
<evidence type="ECO:0000256" key="4">
    <source>
        <dbReference type="ARBA" id="ARBA00022519"/>
    </source>
</evidence>
<keyword evidence="9 13" id="KW-0808">Transferase</keyword>
<evidence type="ECO:0000259" key="12">
    <source>
        <dbReference type="Pfam" id="PF06750"/>
    </source>
</evidence>
<evidence type="ECO:0000313" key="14">
    <source>
        <dbReference type="Proteomes" id="UP000727456"/>
    </source>
</evidence>
<organism evidence="13 14">
    <name type="scientific">Sphingomonas vulcanisoli</name>
    <dbReference type="NCBI Taxonomy" id="1658060"/>
    <lineage>
        <taxon>Bacteria</taxon>
        <taxon>Pseudomonadati</taxon>
        <taxon>Pseudomonadota</taxon>
        <taxon>Alphaproteobacteria</taxon>
        <taxon>Sphingomonadales</taxon>
        <taxon>Sphingomonadaceae</taxon>
        <taxon>Sphingomonas</taxon>
    </lineage>
</organism>
<dbReference type="RefSeq" id="WP_167071225.1">
    <property type="nucleotide sequence ID" value="NZ_JAAOZC010000001.1"/>
</dbReference>
<evidence type="ECO:0000256" key="1">
    <source>
        <dbReference type="ARBA" id="ARBA00004429"/>
    </source>
</evidence>
<comment type="function">
    <text evidence="9">Plays an essential role in type IV pili and type II pseudopili formation by proteolytically removing the leader sequence from substrate proteins and subsequently monomethylating the alpha-amino group of the newly exposed N-terminal phenylalanine.</text>
</comment>
<evidence type="ECO:0000256" key="3">
    <source>
        <dbReference type="ARBA" id="ARBA00022475"/>
    </source>
</evidence>
<keyword evidence="9 13" id="KW-0489">Methyltransferase</keyword>
<keyword evidence="3" id="KW-1003">Cell membrane</keyword>
<evidence type="ECO:0000256" key="8">
    <source>
        <dbReference type="RuleBase" id="RU003793"/>
    </source>
</evidence>
<comment type="similarity">
    <text evidence="2 8">Belongs to the peptidase A24 family.</text>
</comment>
<dbReference type="GO" id="GO:0008168">
    <property type="term" value="F:methyltransferase activity"/>
    <property type="evidence" value="ECO:0007669"/>
    <property type="project" value="UniProtKB-KW"/>
</dbReference>
<feature type="transmembrane region" description="Helical" evidence="10">
    <location>
        <begin position="83"/>
        <end position="110"/>
    </location>
</feature>